<dbReference type="EMBL" id="JAGEUA010000008">
    <property type="protein sequence ID" value="KAL0967787.1"/>
    <property type="molecule type" value="Genomic_DNA"/>
</dbReference>
<dbReference type="PANTHER" id="PTHR47331:SF5">
    <property type="entry name" value="RIBONUCLEASE H"/>
    <property type="match status" value="1"/>
</dbReference>
<accession>A0ABD0W8L6</accession>
<dbReference type="Pfam" id="PF05380">
    <property type="entry name" value="Peptidase_A17"/>
    <property type="match status" value="1"/>
</dbReference>
<proteinExistence type="predicted"/>
<dbReference type="PANTHER" id="PTHR47331">
    <property type="entry name" value="PHD-TYPE DOMAIN-CONTAINING PROTEIN"/>
    <property type="match status" value="1"/>
</dbReference>
<dbReference type="AlphaFoldDB" id="A0ABD0W8L6"/>
<protein>
    <submittedName>
        <fullName evidence="1">Uncharacterized protein</fullName>
    </submittedName>
</protein>
<dbReference type="InterPro" id="IPR008042">
    <property type="entry name" value="Retrotrans_Pao"/>
</dbReference>
<reference evidence="1 2" key="1">
    <citation type="submission" date="2024-06" db="EMBL/GenBank/DDBJ databases">
        <authorList>
            <person name="Pan Q."/>
            <person name="Wen M."/>
            <person name="Jouanno E."/>
            <person name="Zahm M."/>
            <person name="Klopp C."/>
            <person name="Cabau C."/>
            <person name="Louis A."/>
            <person name="Berthelot C."/>
            <person name="Parey E."/>
            <person name="Roest Crollius H."/>
            <person name="Montfort J."/>
            <person name="Robinson-Rechavi M."/>
            <person name="Bouchez O."/>
            <person name="Lampietro C."/>
            <person name="Lopez Roques C."/>
            <person name="Donnadieu C."/>
            <person name="Postlethwait J."/>
            <person name="Bobe J."/>
            <person name="Verreycken H."/>
            <person name="Guiguen Y."/>
        </authorList>
    </citation>
    <scope>NUCLEOTIDE SEQUENCE [LARGE SCALE GENOMIC DNA]</scope>
    <source>
        <strain evidence="1">Up_M1</strain>
        <tissue evidence="1">Testis</tissue>
    </source>
</reference>
<evidence type="ECO:0000313" key="2">
    <source>
        <dbReference type="Proteomes" id="UP001557470"/>
    </source>
</evidence>
<keyword evidence="2" id="KW-1185">Reference proteome</keyword>
<sequence length="395" mass="44209">MRLSTLRNACRNLPTPPVTQPHTRVRVFGLADRSLPVCHTSNHQLLLRAASSTSGTNSAEIAFKFGKQTKKTGPGYENTIRENVQRAKEEMVALQSTHPALKPTLAIIQAGEDDCLLEINKKMAGKVGLNLTQICLPKECTEDEKHVIASSQPGEDVRHSVEQCFYVDNCLQSLPTEEEASNLVTKLRAILATGGFNICQWASNQQEVICNLPKEAKSGSSERCFIQIHGEAQEMTLGLSWHFMENTLHYSHRLVAPSQTPMQNIYKTHASQYDPFGYILPFTTRAKVLVQRLWVKDRDWDDLHLPADLLEDWTTWEEELPQLPTVSLSLSYFPPNIEVSALTLELPSLVMHQGSLPMGQLLIIGEDSQAFESNVAFMLQRGSKVAPKKQQSMPH</sequence>
<comment type="caution">
    <text evidence="1">The sequence shown here is derived from an EMBL/GenBank/DDBJ whole genome shotgun (WGS) entry which is preliminary data.</text>
</comment>
<name>A0ABD0W8L6_UMBPY</name>
<dbReference type="Proteomes" id="UP001557470">
    <property type="component" value="Unassembled WGS sequence"/>
</dbReference>
<organism evidence="1 2">
    <name type="scientific">Umbra pygmaea</name>
    <name type="common">Eastern mudminnow</name>
    <dbReference type="NCBI Taxonomy" id="75934"/>
    <lineage>
        <taxon>Eukaryota</taxon>
        <taxon>Metazoa</taxon>
        <taxon>Chordata</taxon>
        <taxon>Craniata</taxon>
        <taxon>Vertebrata</taxon>
        <taxon>Euteleostomi</taxon>
        <taxon>Actinopterygii</taxon>
        <taxon>Neopterygii</taxon>
        <taxon>Teleostei</taxon>
        <taxon>Protacanthopterygii</taxon>
        <taxon>Esociformes</taxon>
        <taxon>Umbridae</taxon>
        <taxon>Umbra</taxon>
    </lineage>
</organism>
<evidence type="ECO:0000313" key="1">
    <source>
        <dbReference type="EMBL" id="KAL0967787.1"/>
    </source>
</evidence>
<gene>
    <name evidence="1" type="ORF">UPYG_G00256910</name>
</gene>